<protein>
    <submittedName>
        <fullName evidence="2">CLUMA_CG012230, isoform A</fullName>
    </submittedName>
</protein>
<keyword evidence="3" id="KW-1185">Reference proteome</keyword>
<reference evidence="2 3" key="1">
    <citation type="submission" date="2015-04" db="EMBL/GenBank/DDBJ databases">
        <authorList>
            <person name="Syromyatnikov M.Y."/>
            <person name="Popov V.N."/>
        </authorList>
    </citation>
    <scope>NUCLEOTIDE SEQUENCE [LARGE SCALE GENOMIC DNA]</scope>
</reference>
<dbReference type="AlphaFoldDB" id="A0A1J1IEY7"/>
<evidence type="ECO:0000313" key="2">
    <source>
        <dbReference type="EMBL" id="CRK98829.1"/>
    </source>
</evidence>
<feature type="region of interest" description="Disordered" evidence="1">
    <location>
        <begin position="112"/>
        <end position="144"/>
    </location>
</feature>
<proteinExistence type="predicted"/>
<accession>A0A1J1IEY7</accession>
<sequence length="275" mass="31891">MLNAHESLHGNGNIQVKKKSTAIRKTRKQHKTDFNFKIDRKCSKYDFKFLLHELSSNFDLAQTEMSNCKKLSSSIDTRIAFISMIESLTKLEVFLNTCCKNAQGFKSALKYGIKNNSKPPQKRSSKTSTNQQRKKKSSQEGNNSNVKKELIFAEGSMEHFEFKLHRGNIQEGVVIICKMCNFSTGNIEDFRFHICIYHFNIEWNSFCSICNSVIILEDSETNITRCKLEFDHLITHMNKFIMKNPKIETIVSPEIYQYELDLCEISNNKIKTEIN</sequence>
<name>A0A1J1IEY7_9DIPT</name>
<evidence type="ECO:0000313" key="3">
    <source>
        <dbReference type="Proteomes" id="UP000183832"/>
    </source>
</evidence>
<dbReference type="Proteomes" id="UP000183832">
    <property type="component" value="Unassembled WGS sequence"/>
</dbReference>
<dbReference type="EMBL" id="CVRI01000048">
    <property type="protein sequence ID" value="CRK98829.1"/>
    <property type="molecule type" value="Genomic_DNA"/>
</dbReference>
<evidence type="ECO:0000256" key="1">
    <source>
        <dbReference type="SAM" id="MobiDB-lite"/>
    </source>
</evidence>
<gene>
    <name evidence="2" type="ORF">CLUMA_CG012230</name>
</gene>
<organism evidence="2 3">
    <name type="scientific">Clunio marinus</name>
    <dbReference type="NCBI Taxonomy" id="568069"/>
    <lineage>
        <taxon>Eukaryota</taxon>
        <taxon>Metazoa</taxon>
        <taxon>Ecdysozoa</taxon>
        <taxon>Arthropoda</taxon>
        <taxon>Hexapoda</taxon>
        <taxon>Insecta</taxon>
        <taxon>Pterygota</taxon>
        <taxon>Neoptera</taxon>
        <taxon>Endopterygota</taxon>
        <taxon>Diptera</taxon>
        <taxon>Nematocera</taxon>
        <taxon>Chironomoidea</taxon>
        <taxon>Chironomidae</taxon>
        <taxon>Clunio</taxon>
    </lineage>
</organism>